<comment type="caution">
    <text evidence="1">The sequence shown here is derived from an EMBL/GenBank/DDBJ whole genome shotgun (WGS) entry which is preliminary data.</text>
</comment>
<dbReference type="AlphaFoldDB" id="A0A6N4RCK1"/>
<protein>
    <submittedName>
        <fullName evidence="1">Uncharacterized protein</fullName>
    </submittedName>
</protein>
<accession>A0A6N4RCK1</accession>
<evidence type="ECO:0000313" key="1">
    <source>
        <dbReference type="EMBL" id="TKW61732.1"/>
    </source>
</evidence>
<dbReference type="Proteomes" id="UP000320948">
    <property type="component" value="Unassembled WGS sequence"/>
</dbReference>
<dbReference type="EMBL" id="VAFM01000001">
    <property type="protein sequence ID" value="TKW61732.1"/>
    <property type="molecule type" value="Genomic_DNA"/>
</dbReference>
<sequence length="144" mass="15968">MTHTQPQTIMVAAFCGTGAYRGHWIARMQADGKLSFLSTTRDVGETADEAAVRCVCEELWPDCPLGPHDFTLVGHNKRRNIKLFKLNWLLELPDLNMAGFALSSNRTPTASPLGMSILSRRAFTKASAFGRYMCPQPAMEQLHA</sequence>
<name>A0A6N4RCK1_BLAVI</name>
<reference evidence="1 2" key="1">
    <citation type="journal article" date="2017" name="Nat. Commun.">
        <title>In situ click chemistry generation of cyclooxygenase-2 inhibitors.</title>
        <authorList>
            <person name="Bhardwaj A."/>
            <person name="Kaur J."/>
            <person name="Wuest M."/>
            <person name="Wuest F."/>
        </authorList>
    </citation>
    <scope>NUCLEOTIDE SEQUENCE [LARGE SCALE GENOMIC DNA]</scope>
    <source>
        <strain evidence="1">S2_018_000_R2_106</strain>
    </source>
</reference>
<evidence type="ECO:0000313" key="2">
    <source>
        <dbReference type="Proteomes" id="UP000320948"/>
    </source>
</evidence>
<organism evidence="1 2">
    <name type="scientific">Blastochloris viridis</name>
    <name type="common">Rhodopseudomonas viridis</name>
    <dbReference type="NCBI Taxonomy" id="1079"/>
    <lineage>
        <taxon>Bacteria</taxon>
        <taxon>Pseudomonadati</taxon>
        <taxon>Pseudomonadota</taxon>
        <taxon>Alphaproteobacteria</taxon>
        <taxon>Hyphomicrobiales</taxon>
        <taxon>Blastochloridaceae</taxon>
        <taxon>Blastochloris</taxon>
    </lineage>
</organism>
<gene>
    <name evidence="1" type="ORF">DI628_03665</name>
</gene>
<proteinExistence type="predicted"/>